<dbReference type="EMBL" id="JAJJMN010000001">
    <property type="protein sequence ID" value="MCC9019365.1"/>
    <property type="molecule type" value="Genomic_DNA"/>
</dbReference>
<keyword evidence="2" id="KW-1185">Reference proteome</keyword>
<evidence type="ECO:0000313" key="1">
    <source>
        <dbReference type="EMBL" id="MCC9019365.1"/>
    </source>
</evidence>
<protein>
    <submittedName>
        <fullName evidence="1">Uncharacterized protein</fullName>
    </submittedName>
</protein>
<proteinExistence type="predicted"/>
<sequence>MIKIKKVYLCIVNESIMEAIRLEFQPEIKEKILKLLSSFSSEELKIIPEDSGFEEDKRKLRERAEKIANGTAQYSTFEELDVLLEETIKKYES</sequence>
<gene>
    <name evidence="1" type="ORF">LNQ34_16455</name>
</gene>
<name>A0ABS8M3G7_9FLAO</name>
<accession>A0ABS8M3G7</accession>
<organism evidence="1 2">
    <name type="scientific">Flavobacterium lipolyticum</name>
    <dbReference type="NCBI Taxonomy" id="2893754"/>
    <lineage>
        <taxon>Bacteria</taxon>
        <taxon>Pseudomonadati</taxon>
        <taxon>Bacteroidota</taxon>
        <taxon>Flavobacteriia</taxon>
        <taxon>Flavobacteriales</taxon>
        <taxon>Flavobacteriaceae</taxon>
        <taxon>Flavobacterium</taxon>
    </lineage>
</organism>
<comment type="caution">
    <text evidence="1">The sequence shown here is derived from an EMBL/GenBank/DDBJ whole genome shotgun (WGS) entry which is preliminary data.</text>
</comment>
<reference evidence="1" key="1">
    <citation type="submission" date="2021-11" db="EMBL/GenBank/DDBJ databases">
        <title>Description of novel Flavobacterium species.</title>
        <authorList>
            <person name="Saticioglu I.B."/>
            <person name="Ay H."/>
            <person name="Altun S."/>
            <person name="Duman M."/>
        </authorList>
    </citation>
    <scope>NUCLEOTIDE SEQUENCE</scope>
    <source>
        <strain evidence="1">F-126</strain>
    </source>
</reference>
<dbReference type="Proteomes" id="UP001430700">
    <property type="component" value="Unassembled WGS sequence"/>
</dbReference>
<evidence type="ECO:0000313" key="2">
    <source>
        <dbReference type="Proteomes" id="UP001430700"/>
    </source>
</evidence>
<dbReference type="RefSeq" id="WP_230000487.1">
    <property type="nucleotide sequence ID" value="NZ_JAJJMN010000001.1"/>
</dbReference>